<protein>
    <recommendedName>
        <fullName evidence="1">Heterokaryon incompatibility domain-containing protein</fullName>
    </recommendedName>
</protein>
<dbReference type="OrthoDB" id="3553147at2759"/>
<feature type="domain" description="Heterokaryon incompatibility" evidence="1">
    <location>
        <begin position="39"/>
        <end position="133"/>
    </location>
</feature>
<dbReference type="Proteomes" id="UP000800041">
    <property type="component" value="Unassembled WGS sequence"/>
</dbReference>
<dbReference type="InterPro" id="IPR052895">
    <property type="entry name" value="HetReg/Transcr_Mod"/>
</dbReference>
<dbReference type="InterPro" id="IPR010730">
    <property type="entry name" value="HET"/>
</dbReference>
<dbReference type="PANTHER" id="PTHR24148:SF73">
    <property type="entry name" value="HET DOMAIN PROTEIN (AFU_ORTHOLOGUE AFUA_8G01020)"/>
    <property type="match status" value="1"/>
</dbReference>
<organism evidence="2 3">
    <name type="scientific">Aulographum hederae CBS 113979</name>
    <dbReference type="NCBI Taxonomy" id="1176131"/>
    <lineage>
        <taxon>Eukaryota</taxon>
        <taxon>Fungi</taxon>
        <taxon>Dikarya</taxon>
        <taxon>Ascomycota</taxon>
        <taxon>Pezizomycotina</taxon>
        <taxon>Dothideomycetes</taxon>
        <taxon>Pleosporomycetidae</taxon>
        <taxon>Aulographales</taxon>
        <taxon>Aulographaceae</taxon>
    </lineage>
</organism>
<evidence type="ECO:0000313" key="3">
    <source>
        <dbReference type="Proteomes" id="UP000800041"/>
    </source>
</evidence>
<dbReference type="EMBL" id="ML977199">
    <property type="protein sequence ID" value="KAF1981416.1"/>
    <property type="molecule type" value="Genomic_DNA"/>
</dbReference>
<keyword evidence="3" id="KW-1185">Reference proteome</keyword>
<gene>
    <name evidence="2" type="ORF">K402DRAFT_319757</name>
</gene>
<proteinExistence type="predicted"/>
<dbReference type="AlphaFoldDB" id="A0A6G1GKE5"/>
<evidence type="ECO:0000259" key="1">
    <source>
        <dbReference type="Pfam" id="PF06985"/>
    </source>
</evidence>
<dbReference type="Pfam" id="PF06985">
    <property type="entry name" value="HET"/>
    <property type="match status" value="1"/>
</dbReference>
<reference evidence="2" key="1">
    <citation type="journal article" date="2020" name="Stud. Mycol.">
        <title>101 Dothideomycetes genomes: a test case for predicting lifestyles and emergence of pathogens.</title>
        <authorList>
            <person name="Haridas S."/>
            <person name="Albert R."/>
            <person name="Binder M."/>
            <person name="Bloem J."/>
            <person name="Labutti K."/>
            <person name="Salamov A."/>
            <person name="Andreopoulos B."/>
            <person name="Baker S."/>
            <person name="Barry K."/>
            <person name="Bills G."/>
            <person name="Bluhm B."/>
            <person name="Cannon C."/>
            <person name="Castanera R."/>
            <person name="Culley D."/>
            <person name="Daum C."/>
            <person name="Ezra D."/>
            <person name="Gonzalez J."/>
            <person name="Henrissat B."/>
            <person name="Kuo A."/>
            <person name="Liang C."/>
            <person name="Lipzen A."/>
            <person name="Lutzoni F."/>
            <person name="Magnuson J."/>
            <person name="Mondo S."/>
            <person name="Nolan M."/>
            <person name="Ohm R."/>
            <person name="Pangilinan J."/>
            <person name="Park H.-J."/>
            <person name="Ramirez L."/>
            <person name="Alfaro M."/>
            <person name="Sun H."/>
            <person name="Tritt A."/>
            <person name="Yoshinaga Y."/>
            <person name="Zwiers L.-H."/>
            <person name="Turgeon B."/>
            <person name="Goodwin S."/>
            <person name="Spatafora J."/>
            <person name="Crous P."/>
            <person name="Grigoriev I."/>
        </authorList>
    </citation>
    <scope>NUCLEOTIDE SEQUENCE</scope>
    <source>
        <strain evidence="2">CBS 113979</strain>
    </source>
</reference>
<feature type="non-terminal residue" evidence="2">
    <location>
        <position position="1"/>
    </location>
</feature>
<accession>A0A6G1GKE5</accession>
<evidence type="ECO:0000313" key="2">
    <source>
        <dbReference type="EMBL" id="KAF1981416.1"/>
    </source>
</evidence>
<dbReference type="PANTHER" id="PTHR24148">
    <property type="entry name" value="ANKYRIN REPEAT DOMAIN-CONTAINING PROTEIN 39 HOMOLOG-RELATED"/>
    <property type="match status" value="1"/>
</dbReference>
<feature type="non-terminal residue" evidence="2">
    <location>
        <position position="137"/>
    </location>
</feature>
<name>A0A6G1GKE5_9PEZI</name>
<sequence>PPGRNTEMLRILTILPAADLTAPVQCTLQQHAFADDPLYTALSYAWGDAKETQTIICNGASLQIRTSLEVALRHLRYAEKSVSVWADAVCINQGDVEERNAQVSVMRDVHSKSLDTVVWSGEASADSDAAIDLLDEL</sequence>